<feature type="region of interest" description="Disordered" evidence="1">
    <location>
        <begin position="757"/>
        <end position="785"/>
    </location>
</feature>
<evidence type="ECO:0000256" key="1">
    <source>
        <dbReference type="SAM" id="MobiDB-lite"/>
    </source>
</evidence>
<feature type="chain" id="PRO_5041163976" description="Fibrinogen C-terminal domain-containing protein" evidence="2">
    <location>
        <begin position="35"/>
        <end position="949"/>
    </location>
</feature>
<dbReference type="InterPro" id="IPR013783">
    <property type="entry name" value="Ig-like_fold"/>
</dbReference>
<dbReference type="STRING" id="386301.SAMN05216282_10955"/>
<dbReference type="SUPFAM" id="SSF50998">
    <property type="entry name" value="Quinoprotein alcohol dehydrogenase-like"/>
    <property type="match status" value="1"/>
</dbReference>
<dbReference type="Gene3D" id="3.90.215.10">
    <property type="entry name" value="Gamma Fibrinogen, chain A, domain 1"/>
    <property type="match status" value="1"/>
</dbReference>
<sequence>MQRSGTGPAATRRAAWLTAGVLLASVLTPTAANAASLPVPNGLTAASAAASCWEIKQVTPSAPSGVYWLATPALGAPDRFYCDQTTGGGGWVLVGRGREDWSQSDEGKGSPATVSGTITGQAAFAPAQLSAAVIRALLNGAAVKSLSDGVRLRRATNATGTAWQESTFTFSSPRDDWSWMFNNEQRLASWKIGAASGTGGQTAAFGSGTGLERIETITTVNQGWKPGFGFGTAARGTTSASSYLWAPSSTAPNPRPFTQVYLRPKLLSSTIFSAIPDSGTAKSENAGVAQSFAAPTVWGVTGLGAGPSTTEGSNEVSAFAEGNGIVYVGGNFLAVQRNSAGSGKVTQSYLAAFDVRTGEWISSFRPTFNNQVKALAVLPNGRLAVGGYFSTVNGASRAAFVVLDPTTGATDASYTTKIFNNIAGGVPVVRSLDVQDNWLYLGGAFTHMTGGTATSQRYMRSAGRIAATDGTPDRTWNPEFNGTVISLDASARGDRAYYAGYFTTSKTTAAVKGAAIRTADATVVPWTIDFSSANNYQQAVREVGSRVWIGGSNHMLYSYDRAAMSELSTNITKSGGDFQAISSDGSVVYGGCHCFYTNYSGARRWPTIGTNWTQASKISSAGAWDNATGKYLNAFSPIVSQRAGAGAWALFNDSTGTTWFGGDYSSSFKAGFVSQWSGGFVRFAHNDTQAPTIPSRLTAAVTAGGDALGWSGSTDNRGSVTYQVLRQDRVIAATTSTSLTVPAAPAGTKYFVRAVDPSGNRSASTPAVTADTAAPPPPPPPADATLIGAGSSWSYYYSATDPAPGWQAPTYDASSWPTGPAPLGWGQATLGTTLTAATPKPLTSYYRKAFTVADPAQVGTVEVTTRADDGIVVYLNGVEITRVNMPSGTVTSGTYAISAISASTALANPVVVQVPGSTLVAGTNVITAEVHSNYRATPSASFELSAVVK</sequence>
<protein>
    <recommendedName>
        <fullName evidence="5">Fibrinogen C-terminal domain-containing protein</fullName>
    </recommendedName>
</protein>
<dbReference type="EMBL" id="FNFU01000009">
    <property type="protein sequence ID" value="SDK63606.1"/>
    <property type="molecule type" value="Genomic_DNA"/>
</dbReference>
<dbReference type="InterPro" id="IPR011047">
    <property type="entry name" value="Quinoprotein_ADH-like_sf"/>
</dbReference>
<dbReference type="SUPFAM" id="SSF56496">
    <property type="entry name" value="Fibrinogen C-terminal domain-like"/>
    <property type="match status" value="1"/>
</dbReference>
<evidence type="ECO:0000313" key="3">
    <source>
        <dbReference type="EMBL" id="SDK63606.1"/>
    </source>
</evidence>
<dbReference type="Proteomes" id="UP000198701">
    <property type="component" value="Unassembled WGS sequence"/>
</dbReference>
<dbReference type="Gene3D" id="2.60.120.260">
    <property type="entry name" value="Galactose-binding domain-like"/>
    <property type="match status" value="1"/>
</dbReference>
<dbReference type="GO" id="GO:0005975">
    <property type="term" value="P:carbohydrate metabolic process"/>
    <property type="evidence" value="ECO:0007669"/>
    <property type="project" value="UniProtKB-ARBA"/>
</dbReference>
<dbReference type="InterPro" id="IPR008979">
    <property type="entry name" value="Galactose-bd-like_sf"/>
</dbReference>
<evidence type="ECO:0000256" key="2">
    <source>
        <dbReference type="SAM" id="SignalP"/>
    </source>
</evidence>
<feature type="signal peptide" evidence="2">
    <location>
        <begin position="1"/>
        <end position="34"/>
    </location>
</feature>
<feature type="compositionally biased region" description="Low complexity" evidence="1">
    <location>
        <begin position="762"/>
        <end position="773"/>
    </location>
</feature>
<keyword evidence="2" id="KW-0732">Signal</keyword>
<accession>A0A1G9DIC6</accession>
<keyword evidence="4" id="KW-1185">Reference proteome</keyword>
<dbReference type="OrthoDB" id="9802683at2"/>
<dbReference type="AlphaFoldDB" id="A0A1G9DIC6"/>
<name>A0A1G9DIC6_9MICO</name>
<dbReference type="InterPro" id="IPR014716">
    <property type="entry name" value="Fibrinogen_a/b/g_C_1"/>
</dbReference>
<organism evidence="3 4">
    <name type="scientific">Cryobacterium psychrotolerans</name>
    <dbReference type="NCBI Taxonomy" id="386301"/>
    <lineage>
        <taxon>Bacteria</taxon>
        <taxon>Bacillati</taxon>
        <taxon>Actinomycetota</taxon>
        <taxon>Actinomycetes</taxon>
        <taxon>Micrococcales</taxon>
        <taxon>Microbacteriaceae</taxon>
        <taxon>Cryobacterium</taxon>
    </lineage>
</organism>
<evidence type="ECO:0008006" key="5">
    <source>
        <dbReference type="Google" id="ProtNLM"/>
    </source>
</evidence>
<gene>
    <name evidence="3" type="ORF">SAMN05216282_10955</name>
</gene>
<dbReference type="Gene3D" id="2.60.40.10">
    <property type="entry name" value="Immunoglobulins"/>
    <property type="match status" value="1"/>
</dbReference>
<dbReference type="SUPFAM" id="SSF49785">
    <property type="entry name" value="Galactose-binding domain-like"/>
    <property type="match status" value="1"/>
</dbReference>
<reference evidence="3 4" key="1">
    <citation type="submission" date="2016-10" db="EMBL/GenBank/DDBJ databases">
        <authorList>
            <person name="de Groot N.N."/>
        </authorList>
    </citation>
    <scope>NUCLEOTIDE SEQUENCE [LARGE SCALE GENOMIC DNA]</scope>
    <source>
        <strain evidence="3 4">CGMCC 1.5382</strain>
    </source>
</reference>
<dbReference type="NCBIfam" id="NF040941">
    <property type="entry name" value="GGGWT_bact"/>
    <property type="match status" value="1"/>
</dbReference>
<dbReference type="InterPro" id="IPR036056">
    <property type="entry name" value="Fibrinogen-like_C"/>
</dbReference>
<proteinExistence type="predicted"/>
<evidence type="ECO:0000313" key="4">
    <source>
        <dbReference type="Proteomes" id="UP000198701"/>
    </source>
</evidence>
<dbReference type="RefSeq" id="WP_092323497.1">
    <property type="nucleotide sequence ID" value="NZ_FNFU01000009.1"/>
</dbReference>